<reference evidence="5" key="1">
    <citation type="journal article" date="2014" name="Front. Microbiol.">
        <title>High frequency of phylogenetically diverse reductive dehalogenase-homologous genes in deep subseafloor sedimentary metagenomes.</title>
        <authorList>
            <person name="Kawai M."/>
            <person name="Futagami T."/>
            <person name="Toyoda A."/>
            <person name="Takaki Y."/>
            <person name="Nishi S."/>
            <person name="Hori S."/>
            <person name="Arai W."/>
            <person name="Tsubouchi T."/>
            <person name="Morono Y."/>
            <person name="Uchiyama I."/>
            <person name="Ito T."/>
            <person name="Fujiyama A."/>
            <person name="Inagaki F."/>
            <person name="Takami H."/>
        </authorList>
    </citation>
    <scope>NUCLEOTIDE SEQUENCE</scope>
    <source>
        <strain evidence="5">Expedition CK06-06</strain>
    </source>
</reference>
<dbReference type="InterPro" id="IPR050090">
    <property type="entry name" value="Tyrosine_recombinase_XerCD"/>
</dbReference>
<gene>
    <name evidence="5" type="ORF">S06H3_02632</name>
</gene>
<dbReference type="GO" id="GO:0006310">
    <property type="term" value="P:DNA recombination"/>
    <property type="evidence" value="ECO:0007669"/>
    <property type="project" value="UniProtKB-KW"/>
</dbReference>
<organism evidence="5">
    <name type="scientific">marine sediment metagenome</name>
    <dbReference type="NCBI Taxonomy" id="412755"/>
    <lineage>
        <taxon>unclassified sequences</taxon>
        <taxon>metagenomes</taxon>
        <taxon>ecological metagenomes</taxon>
    </lineage>
</organism>
<dbReference type="InterPro" id="IPR002104">
    <property type="entry name" value="Integrase_catalytic"/>
</dbReference>
<evidence type="ECO:0000256" key="3">
    <source>
        <dbReference type="ARBA" id="ARBA00023172"/>
    </source>
</evidence>
<dbReference type="Gene3D" id="1.10.443.10">
    <property type="entry name" value="Intergrase catalytic core"/>
    <property type="match status" value="1"/>
</dbReference>
<feature type="non-terminal residue" evidence="5">
    <location>
        <position position="1"/>
    </location>
</feature>
<dbReference type="PROSITE" id="PS51898">
    <property type="entry name" value="TYR_RECOMBINASE"/>
    <property type="match status" value="1"/>
</dbReference>
<dbReference type="PANTHER" id="PTHR30349">
    <property type="entry name" value="PHAGE INTEGRASE-RELATED"/>
    <property type="match status" value="1"/>
</dbReference>
<dbReference type="InterPro" id="IPR011010">
    <property type="entry name" value="DNA_brk_join_enz"/>
</dbReference>
<keyword evidence="3" id="KW-0233">DNA recombination</keyword>
<dbReference type="PANTHER" id="PTHR30349:SF77">
    <property type="entry name" value="TYROSINE RECOMBINASE XERC"/>
    <property type="match status" value="1"/>
</dbReference>
<proteinExistence type="predicted"/>
<dbReference type="InterPro" id="IPR013762">
    <property type="entry name" value="Integrase-like_cat_sf"/>
</dbReference>
<dbReference type="SUPFAM" id="SSF56349">
    <property type="entry name" value="DNA breaking-rejoining enzymes"/>
    <property type="match status" value="1"/>
</dbReference>
<sequence>VSLNLERINLDSNEIRVWGKGSKERVVLMGKPAAEALRAYLRQGRPELFGTRIRMTNALFINRYGKRLIERRVQRILEKYTNKAGIGKRVYPHMLRHTFATHLLDGGADLRVVQELLGHASLSSTQIYTHVSKSQASS</sequence>
<name>X1LI69_9ZZZZ</name>
<dbReference type="Pfam" id="PF00589">
    <property type="entry name" value="Phage_integrase"/>
    <property type="match status" value="1"/>
</dbReference>
<protein>
    <recommendedName>
        <fullName evidence="4">Tyr recombinase domain-containing protein</fullName>
    </recommendedName>
</protein>
<evidence type="ECO:0000256" key="1">
    <source>
        <dbReference type="ARBA" id="ARBA00004496"/>
    </source>
</evidence>
<dbReference type="GO" id="GO:0015074">
    <property type="term" value="P:DNA integration"/>
    <property type="evidence" value="ECO:0007669"/>
    <property type="project" value="UniProtKB-KW"/>
</dbReference>
<evidence type="ECO:0000313" key="5">
    <source>
        <dbReference type="EMBL" id="GAI02055.1"/>
    </source>
</evidence>
<keyword evidence="2" id="KW-0229">DNA integration</keyword>
<feature type="domain" description="Tyr recombinase" evidence="4">
    <location>
        <begin position="1"/>
        <end position="138"/>
    </location>
</feature>
<dbReference type="GO" id="GO:0003677">
    <property type="term" value="F:DNA binding"/>
    <property type="evidence" value="ECO:0007669"/>
    <property type="project" value="InterPro"/>
</dbReference>
<dbReference type="GO" id="GO:0005737">
    <property type="term" value="C:cytoplasm"/>
    <property type="evidence" value="ECO:0007669"/>
    <property type="project" value="UniProtKB-SubCell"/>
</dbReference>
<comment type="caution">
    <text evidence="5">The sequence shown here is derived from an EMBL/GenBank/DDBJ whole genome shotgun (WGS) entry which is preliminary data.</text>
</comment>
<comment type="subcellular location">
    <subcellularLocation>
        <location evidence="1">Cytoplasm</location>
    </subcellularLocation>
</comment>
<accession>X1LI69</accession>
<evidence type="ECO:0000256" key="2">
    <source>
        <dbReference type="ARBA" id="ARBA00022908"/>
    </source>
</evidence>
<dbReference type="EMBL" id="BARV01000785">
    <property type="protein sequence ID" value="GAI02055.1"/>
    <property type="molecule type" value="Genomic_DNA"/>
</dbReference>
<dbReference type="AlphaFoldDB" id="X1LI69"/>
<evidence type="ECO:0000259" key="4">
    <source>
        <dbReference type="PROSITE" id="PS51898"/>
    </source>
</evidence>